<dbReference type="OrthoDB" id="1223654at2"/>
<name>A0A1W2CJX7_9FLAO</name>
<dbReference type="Pfam" id="PF13715">
    <property type="entry name" value="CarbopepD_reg_2"/>
    <property type="match status" value="1"/>
</dbReference>
<accession>A0A1W2CJX7</accession>
<dbReference type="AlphaFoldDB" id="A0A1W2CJX7"/>
<gene>
    <name evidence="1" type="ORF">SAMN06296427_110116</name>
</gene>
<dbReference type="SUPFAM" id="SSF49464">
    <property type="entry name" value="Carboxypeptidase regulatory domain-like"/>
    <property type="match status" value="1"/>
</dbReference>
<dbReference type="Proteomes" id="UP000192393">
    <property type="component" value="Unassembled WGS sequence"/>
</dbReference>
<dbReference type="STRING" id="1434700.SAMN06296427_110116"/>
<protein>
    <submittedName>
        <fullName evidence="1">CarboxypepD_reg-like domain-containing protein</fullName>
    </submittedName>
</protein>
<dbReference type="EMBL" id="FWXS01000010">
    <property type="protein sequence ID" value="SMC84918.1"/>
    <property type="molecule type" value="Genomic_DNA"/>
</dbReference>
<dbReference type="RefSeq" id="WP_084018591.1">
    <property type="nucleotide sequence ID" value="NZ_FWXS01000010.1"/>
</dbReference>
<evidence type="ECO:0000313" key="2">
    <source>
        <dbReference type="Proteomes" id="UP000192393"/>
    </source>
</evidence>
<organism evidence="1 2">
    <name type="scientific">Moheibacter sediminis</name>
    <dbReference type="NCBI Taxonomy" id="1434700"/>
    <lineage>
        <taxon>Bacteria</taxon>
        <taxon>Pseudomonadati</taxon>
        <taxon>Bacteroidota</taxon>
        <taxon>Flavobacteriia</taxon>
        <taxon>Flavobacteriales</taxon>
        <taxon>Weeksellaceae</taxon>
        <taxon>Moheibacter</taxon>
    </lineage>
</organism>
<dbReference type="InterPro" id="IPR008969">
    <property type="entry name" value="CarboxyPept-like_regulatory"/>
</dbReference>
<proteinExistence type="predicted"/>
<evidence type="ECO:0000313" key="1">
    <source>
        <dbReference type="EMBL" id="SMC84918.1"/>
    </source>
</evidence>
<sequence length="379" mass="43729">MKYLLFLLLIIPFVGKTQIQINGQVSDEFGFFISDVLVYVDGSSISTYTNSDGNFSLSIPSGNYNLVFRKENYQNHFLSVNSSQSNLQIKLNENAVALDEAVIVSMTEEEWKRYFGIFKQNFLGRNQAAQKCEILNPKVIRFRYDKENRIITATAKAPIIITNSYLGYTLEYDLIEFFIDYKSNYSYMAGTVLFNEMKGNSSKQKRWNKNRQESYYGSIMHFMRSLYKKELKENGFVINRLMRQENPSYKKYQETLKKMQQNGETINIGNPPAKIIQTLIKAEVPYDSLVVKNGSSVFMNFDGLYDVEFINEKEDSDYVSMMKGQNLIGNQVSVIQLIGDKLVEIVANGNFHPPADFLTEGYFTWEKNANLLPLDYEPD</sequence>
<reference evidence="1 2" key="1">
    <citation type="submission" date="2017-04" db="EMBL/GenBank/DDBJ databases">
        <authorList>
            <person name="Afonso C.L."/>
            <person name="Miller P.J."/>
            <person name="Scott M.A."/>
            <person name="Spackman E."/>
            <person name="Goraichik I."/>
            <person name="Dimitrov K.M."/>
            <person name="Suarez D.L."/>
            <person name="Swayne D.E."/>
        </authorList>
    </citation>
    <scope>NUCLEOTIDE SEQUENCE [LARGE SCALE GENOMIC DNA]</scope>
    <source>
        <strain evidence="1 2">CGMCC 1.12708</strain>
    </source>
</reference>
<keyword evidence="2" id="KW-1185">Reference proteome</keyword>
<dbReference type="Gene3D" id="2.60.40.1120">
    <property type="entry name" value="Carboxypeptidase-like, regulatory domain"/>
    <property type="match status" value="1"/>
</dbReference>